<protein>
    <submittedName>
        <fullName evidence="1">Uncharacterized protein</fullName>
    </submittedName>
</protein>
<accession>A0A2H0NCT3</accession>
<evidence type="ECO:0000313" key="1">
    <source>
        <dbReference type="EMBL" id="PIR05975.1"/>
    </source>
</evidence>
<organism evidence="1 2">
    <name type="scientific">Candidatus Jorgensenbacteria bacterium CG11_big_fil_rev_8_21_14_0_20_38_23</name>
    <dbReference type="NCBI Taxonomy" id="1974594"/>
    <lineage>
        <taxon>Bacteria</taxon>
        <taxon>Candidatus Joergenseniibacteriota</taxon>
    </lineage>
</organism>
<sequence length="325" mass="38175">MAKKKLIRIKATYLSKDLQQILGKKKEVFQVPQGFRSGDFFDFLQERYQEIFKKFGPGYLGFVLNGQKPHVLTLLKDGDHYKFITWTAKEILEDEFAKHLKEKGAIIELPKGKFKMPKWMGCTWRRVACGKDDCLICGRIKRDRQKHIEQGEDPDDMKSVFEDVDRNFKEVLKMIKKDCETYGIELTNIENIKEPPEPEEFPLYREIDDWRDKVIALLGEAYETEELWVETEAAADLSWYKDTIAAKIYRQLINKWHIEQGDEYGDFDYKYTKYVLGECLKILKKSLNELILLQSLQKADLIVTLARLLEIEKKILKTLDSQNLG</sequence>
<reference evidence="1 2" key="1">
    <citation type="submission" date="2017-09" db="EMBL/GenBank/DDBJ databases">
        <title>Depth-based differentiation of microbial function through sediment-hosted aquifers and enrichment of novel symbionts in the deep terrestrial subsurface.</title>
        <authorList>
            <person name="Probst A.J."/>
            <person name="Ladd B."/>
            <person name="Jarett J.K."/>
            <person name="Geller-Mcgrath D.E."/>
            <person name="Sieber C.M."/>
            <person name="Emerson J.B."/>
            <person name="Anantharaman K."/>
            <person name="Thomas B.C."/>
            <person name="Malmstrom R."/>
            <person name="Stieglmeier M."/>
            <person name="Klingl A."/>
            <person name="Woyke T."/>
            <person name="Ryan C.M."/>
            <person name="Banfield J.F."/>
        </authorList>
    </citation>
    <scope>NUCLEOTIDE SEQUENCE [LARGE SCALE GENOMIC DNA]</scope>
    <source>
        <strain evidence="1">CG11_big_fil_rev_8_21_14_0_20_38_23</strain>
    </source>
</reference>
<comment type="caution">
    <text evidence="1">The sequence shown here is derived from an EMBL/GenBank/DDBJ whole genome shotgun (WGS) entry which is preliminary data.</text>
</comment>
<gene>
    <name evidence="1" type="ORF">COV54_03565</name>
</gene>
<dbReference type="AlphaFoldDB" id="A0A2H0NCT3"/>
<proteinExistence type="predicted"/>
<dbReference type="Proteomes" id="UP000228867">
    <property type="component" value="Unassembled WGS sequence"/>
</dbReference>
<evidence type="ECO:0000313" key="2">
    <source>
        <dbReference type="Proteomes" id="UP000228867"/>
    </source>
</evidence>
<name>A0A2H0NCT3_9BACT</name>
<dbReference type="EMBL" id="PCWR01000072">
    <property type="protein sequence ID" value="PIR05975.1"/>
    <property type="molecule type" value="Genomic_DNA"/>
</dbReference>